<dbReference type="Gene3D" id="1.10.600.10">
    <property type="entry name" value="Farnesyl Diphosphate Synthase"/>
    <property type="match status" value="1"/>
</dbReference>
<dbReference type="OrthoDB" id="431150at2759"/>
<organism evidence="1 2">
    <name type="scientific">Cetraspora pellucida</name>
    <dbReference type="NCBI Taxonomy" id="1433469"/>
    <lineage>
        <taxon>Eukaryota</taxon>
        <taxon>Fungi</taxon>
        <taxon>Fungi incertae sedis</taxon>
        <taxon>Mucoromycota</taxon>
        <taxon>Glomeromycotina</taxon>
        <taxon>Glomeromycetes</taxon>
        <taxon>Diversisporales</taxon>
        <taxon>Gigasporaceae</taxon>
        <taxon>Cetraspora</taxon>
    </lineage>
</organism>
<feature type="non-terminal residue" evidence="1">
    <location>
        <position position="107"/>
    </location>
</feature>
<dbReference type="InterPro" id="IPR044844">
    <property type="entry name" value="Trans_IPPS_euk-type"/>
</dbReference>
<evidence type="ECO:0000313" key="1">
    <source>
        <dbReference type="EMBL" id="CAG8641469.1"/>
    </source>
</evidence>
<protein>
    <submittedName>
        <fullName evidence="1">5932_t:CDS:1</fullName>
    </submittedName>
</protein>
<sequence length="107" mass="12344">MSKVSSLFQTISHPSEISALIQFIFYKPKNILEIKSENKQKIRCYEFLDQTSRGPLEKDRQLLVEFDVVIDEFLSLRKEFRDIIADITNKMGNGMADYVKDGAHTNG</sequence>
<dbReference type="GO" id="GO:0051996">
    <property type="term" value="F:squalene synthase [NAD(P)H] activity"/>
    <property type="evidence" value="ECO:0007669"/>
    <property type="project" value="InterPro"/>
</dbReference>
<dbReference type="InterPro" id="IPR008949">
    <property type="entry name" value="Isoprenoid_synthase_dom_sf"/>
</dbReference>
<dbReference type="GO" id="GO:0005789">
    <property type="term" value="C:endoplasmic reticulum membrane"/>
    <property type="evidence" value="ECO:0007669"/>
    <property type="project" value="TreeGrafter"/>
</dbReference>
<accession>A0A9N9DJS3</accession>
<dbReference type="GO" id="GO:0045338">
    <property type="term" value="P:farnesyl diphosphate metabolic process"/>
    <property type="evidence" value="ECO:0007669"/>
    <property type="project" value="InterPro"/>
</dbReference>
<dbReference type="Proteomes" id="UP000789759">
    <property type="component" value="Unassembled WGS sequence"/>
</dbReference>
<reference evidence="1" key="1">
    <citation type="submission" date="2021-06" db="EMBL/GenBank/DDBJ databases">
        <authorList>
            <person name="Kallberg Y."/>
            <person name="Tangrot J."/>
            <person name="Rosling A."/>
        </authorList>
    </citation>
    <scope>NUCLEOTIDE SEQUENCE</scope>
    <source>
        <strain evidence="1">FL966</strain>
    </source>
</reference>
<proteinExistence type="predicted"/>
<evidence type="ECO:0000313" key="2">
    <source>
        <dbReference type="Proteomes" id="UP000789759"/>
    </source>
</evidence>
<gene>
    <name evidence="1" type="ORF">CPELLU_LOCUS8879</name>
</gene>
<keyword evidence="2" id="KW-1185">Reference proteome</keyword>
<dbReference type="EMBL" id="CAJVQA010006483">
    <property type="protein sequence ID" value="CAG8641469.1"/>
    <property type="molecule type" value="Genomic_DNA"/>
</dbReference>
<dbReference type="PANTHER" id="PTHR11626">
    <property type="entry name" value="FARNESYL-DIPHOSPHATE FARNESYLTRANSFERASE"/>
    <property type="match status" value="1"/>
</dbReference>
<dbReference type="PANTHER" id="PTHR11626:SF2">
    <property type="entry name" value="SQUALENE SYNTHASE"/>
    <property type="match status" value="1"/>
</dbReference>
<dbReference type="AlphaFoldDB" id="A0A9N9DJS3"/>
<comment type="caution">
    <text evidence="1">The sequence shown here is derived from an EMBL/GenBank/DDBJ whole genome shotgun (WGS) entry which is preliminary data.</text>
</comment>
<name>A0A9N9DJS3_9GLOM</name>